<dbReference type="EMBL" id="JAGTPX010000001">
    <property type="protein sequence ID" value="MBR8668032.1"/>
    <property type="molecule type" value="Genomic_DNA"/>
</dbReference>
<gene>
    <name evidence="1" type="ORF">KD144_00640</name>
</gene>
<organism evidence="1">
    <name type="scientific">Niallia circulans</name>
    <name type="common">Bacillus circulans</name>
    <dbReference type="NCBI Taxonomy" id="1397"/>
    <lineage>
        <taxon>Bacteria</taxon>
        <taxon>Bacillati</taxon>
        <taxon>Bacillota</taxon>
        <taxon>Bacilli</taxon>
        <taxon>Bacillales</taxon>
        <taxon>Bacillaceae</taxon>
        <taxon>Niallia</taxon>
    </lineage>
</organism>
<sequence length="105" mass="11786">MSTSIFATVCLTCNGTGTIYAGILNGQHKYRTCPRCKGAGEYVLKEQQRKSKEDKGRTGPEVKAYCPKCKETITTRQHFKATKYTTFTCKCGCVWRMTVEDAKVN</sequence>
<protein>
    <submittedName>
        <fullName evidence="1">Uncharacterized protein</fullName>
    </submittedName>
</protein>
<name>A0A941G8R4_NIACI</name>
<dbReference type="AlphaFoldDB" id="A0A941G8R4"/>
<accession>A0A941G8R4</accession>
<evidence type="ECO:0000313" key="1">
    <source>
        <dbReference type="EMBL" id="MBR8668032.1"/>
    </source>
</evidence>
<comment type="caution">
    <text evidence="1">The sequence shown here is derived from an EMBL/GenBank/DDBJ whole genome shotgun (WGS) entry which is preliminary data.</text>
</comment>
<dbReference type="RefSeq" id="WP_212116682.1">
    <property type="nucleotide sequence ID" value="NZ_JAGTPX020000001.1"/>
</dbReference>
<proteinExistence type="predicted"/>
<dbReference type="Gene3D" id="6.20.20.10">
    <property type="match status" value="1"/>
</dbReference>
<reference evidence="1" key="1">
    <citation type="submission" date="2021-04" db="EMBL/GenBank/DDBJ databases">
        <title>Genomic analysis of electroactive and textile dye degrading Bacillus circulans strain: DC10 isolated from constructed wetland-microbial fuel cells treating textile dye wastewaters.</title>
        <authorList>
            <person name="Patel D.U."/>
            <person name="Desai C.R."/>
        </authorList>
    </citation>
    <scope>NUCLEOTIDE SEQUENCE</scope>
    <source>
        <strain evidence="1">DC10</strain>
    </source>
</reference>